<evidence type="ECO:0000313" key="4">
    <source>
        <dbReference type="Proteomes" id="UP000695007"/>
    </source>
</evidence>
<dbReference type="GO" id="GO:0000492">
    <property type="term" value="P:box C/D snoRNP assembly"/>
    <property type="evidence" value="ECO:0007669"/>
    <property type="project" value="TreeGrafter"/>
</dbReference>
<dbReference type="GO" id="GO:0097255">
    <property type="term" value="C:R2TP complex"/>
    <property type="evidence" value="ECO:0007669"/>
    <property type="project" value="TreeGrafter"/>
</dbReference>
<proteinExistence type="inferred from homology"/>
<protein>
    <submittedName>
        <fullName evidence="5">PIH1 domain-containing protein 1-like</fullName>
    </submittedName>
</protein>
<dbReference type="GO" id="GO:1990904">
    <property type="term" value="C:ribonucleoprotein complex"/>
    <property type="evidence" value="ECO:0007669"/>
    <property type="project" value="TreeGrafter"/>
</dbReference>
<dbReference type="PANTHER" id="PTHR22997:SF0">
    <property type="entry name" value="PIH1 DOMAIN-CONTAINING PROTEIN 1"/>
    <property type="match status" value="1"/>
</dbReference>
<sequence>MRKNYSEPCQSYKTVIPLPGACIKTWTNTGDKLFVNVCHSTEICAPKDICDMELLQEMAKEEITFLIPMAIGFERMSKDKDGIDRSTFDILINTRFFEKCMGRPCFWKFTVLVLLNAIKEKYGKLIDPSKYVVLKNCKVMGALDKFNIADREARMPSNKKPLLKKPLIEVLDEHITDNIEYKQKPIKTKNIKEQNYVIVKSDNRKNLIGFFYLPSSNIEDIIIDLGENRIIIENQKNNTLIDIFIPYHIDNECSIANYDSNLNILKLILILNIL</sequence>
<name>A0AAJ6YLL2_9HYME</name>
<evidence type="ECO:0000256" key="2">
    <source>
        <dbReference type="ARBA" id="ARBA00046233"/>
    </source>
</evidence>
<comment type="similarity">
    <text evidence="1">Belongs to the PIH1 family.</text>
</comment>
<dbReference type="KEGG" id="csol:105364121"/>
<evidence type="ECO:0000256" key="1">
    <source>
        <dbReference type="ARBA" id="ARBA00008511"/>
    </source>
</evidence>
<dbReference type="RefSeq" id="XP_011500286.1">
    <property type="nucleotide sequence ID" value="XM_011501984.1"/>
</dbReference>
<evidence type="ECO:0000259" key="3">
    <source>
        <dbReference type="Pfam" id="PF08190"/>
    </source>
</evidence>
<dbReference type="GO" id="GO:0006364">
    <property type="term" value="P:rRNA processing"/>
    <property type="evidence" value="ECO:0007669"/>
    <property type="project" value="TreeGrafter"/>
</dbReference>
<comment type="function">
    <text evidence="2">Involved in the assembly of C/D box small nucleolar ribonucleoprotein (snoRNP) particles. Recruits the SWI/SNF complex to the core promoter of rRNA genes and enhances pre-rRNA transcription. Mediates interaction of TELO2 with the R2TP complex which is necessary for the stability of MTOR and SMG1. Positively regulates the assembly and activity of the mTORC1 complex.</text>
</comment>
<dbReference type="CTD" id="55011"/>
<dbReference type="InterPro" id="IPR012981">
    <property type="entry name" value="PIH1_N"/>
</dbReference>
<keyword evidence="4" id="KW-1185">Reference proteome</keyword>
<accession>A0AAJ6YLL2</accession>
<evidence type="ECO:0000313" key="5">
    <source>
        <dbReference type="RefSeq" id="XP_011500286.1"/>
    </source>
</evidence>
<gene>
    <name evidence="5" type="primary">LOC105364121</name>
</gene>
<dbReference type="AlphaFoldDB" id="A0AAJ6YLL2"/>
<reference evidence="5" key="1">
    <citation type="submission" date="2025-08" db="UniProtKB">
        <authorList>
            <consortium name="RefSeq"/>
        </authorList>
    </citation>
    <scope>IDENTIFICATION</scope>
</reference>
<dbReference type="InterPro" id="IPR050734">
    <property type="entry name" value="PIH1/Kintoun_subfamily"/>
</dbReference>
<feature type="domain" description="PIH1 N-terminal" evidence="3">
    <location>
        <begin position="10"/>
        <end position="149"/>
    </location>
</feature>
<dbReference type="Pfam" id="PF08190">
    <property type="entry name" value="PIH1"/>
    <property type="match status" value="1"/>
</dbReference>
<dbReference type="PANTHER" id="PTHR22997">
    <property type="entry name" value="PIH1 DOMAIN-CONTAINING PROTEIN 1"/>
    <property type="match status" value="1"/>
</dbReference>
<organism evidence="4 5">
    <name type="scientific">Ceratosolen solmsi marchali</name>
    <dbReference type="NCBI Taxonomy" id="326594"/>
    <lineage>
        <taxon>Eukaryota</taxon>
        <taxon>Metazoa</taxon>
        <taxon>Ecdysozoa</taxon>
        <taxon>Arthropoda</taxon>
        <taxon>Hexapoda</taxon>
        <taxon>Insecta</taxon>
        <taxon>Pterygota</taxon>
        <taxon>Neoptera</taxon>
        <taxon>Endopterygota</taxon>
        <taxon>Hymenoptera</taxon>
        <taxon>Apocrita</taxon>
        <taxon>Proctotrupomorpha</taxon>
        <taxon>Chalcidoidea</taxon>
        <taxon>Agaonidae</taxon>
        <taxon>Agaoninae</taxon>
        <taxon>Ceratosolen</taxon>
    </lineage>
</organism>
<dbReference type="GeneID" id="105364121"/>
<dbReference type="GO" id="GO:0005737">
    <property type="term" value="C:cytoplasm"/>
    <property type="evidence" value="ECO:0007669"/>
    <property type="project" value="TreeGrafter"/>
</dbReference>
<dbReference type="Proteomes" id="UP000695007">
    <property type="component" value="Unplaced"/>
</dbReference>